<name>A0AAN8YPU8_SOLBU</name>
<comment type="caution">
    <text evidence="2">The sequence shown here is derived from an EMBL/GenBank/DDBJ whole genome shotgun (WGS) entry which is preliminary data.</text>
</comment>
<evidence type="ECO:0000313" key="2">
    <source>
        <dbReference type="EMBL" id="KAK6803311.1"/>
    </source>
</evidence>
<organism evidence="2 3">
    <name type="scientific">Solanum bulbocastanum</name>
    <name type="common">Wild potato</name>
    <dbReference type="NCBI Taxonomy" id="147425"/>
    <lineage>
        <taxon>Eukaryota</taxon>
        <taxon>Viridiplantae</taxon>
        <taxon>Streptophyta</taxon>
        <taxon>Embryophyta</taxon>
        <taxon>Tracheophyta</taxon>
        <taxon>Spermatophyta</taxon>
        <taxon>Magnoliopsida</taxon>
        <taxon>eudicotyledons</taxon>
        <taxon>Gunneridae</taxon>
        <taxon>Pentapetalae</taxon>
        <taxon>asterids</taxon>
        <taxon>lamiids</taxon>
        <taxon>Solanales</taxon>
        <taxon>Solanaceae</taxon>
        <taxon>Solanoideae</taxon>
        <taxon>Solaneae</taxon>
        <taxon>Solanum</taxon>
    </lineage>
</organism>
<dbReference type="Pfam" id="PF23650">
    <property type="entry name" value="DUF7148"/>
    <property type="match status" value="1"/>
</dbReference>
<dbReference type="InterPro" id="IPR055572">
    <property type="entry name" value="DUF7148"/>
</dbReference>
<dbReference type="EMBL" id="JBANQN010000001">
    <property type="protein sequence ID" value="KAK6803311.1"/>
    <property type="molecule type" value="Genomic_DNA"/>
</dbReference>
<reference evidence="2 3" key="1">
    <citation type="submission" date="2024-02" db="EMBL/GenBank/DDBJ databases">
        <title>de novo genome assembly of Solanum bulbocastanum strain 11H21.</title>
        <authorList>
            <person name="Hosaka A.J."/>
        </authorList>
    </citation>
    <scope>NUCLEOTIDE SEQUENCE [LARGE SCALE GENOMIC DNA]</scope>
    <source>
        <tissue evidence="2">Young leaves</tissue>
    </source>
</reference>
<keyword evidence="3" id="KW-1185">Reference proteome</keyword>
<accession>A0AAN8YPU8</accession>
<dbReference type="Proteomes" id="UP001371456">
    <property type="component" value="Unassembled WGS sequence"/>
</dbReference>
<dbReference type="AlphaFoldDB" id="A0AAN8YPU8"/>
<feature type="domain" description="DUF7148" evidence="1">
    <location>
        <begin position="22"/>
        <end position="54"/>
    </location>
</feature>
<protein>
    <recommendedName>
        <fullName evidence="1">DUF7148 domain-containing protein</fullName>
    </recommendedName>
</protein>
<proteinExistence type="predicted"/>
<dbReference type="PANTHER" id="PTHR36352">
    <property type="entry name" value="EXPRESSED PROTEIN"/>
    <property type="match status" value="1"/>
</dbReference>
<gene>
    <name evidence="2" type="ORF">RDI58_001095</name>
</gene>
<dbReference type="GO" id="GO:0009570">
    <property type="term" value="C:chloroplast stroma"/>
    <property type="evidence" value="ECO:0007669"/>
    <property type="project" value="TreeGrafter"/>
</dbReference>
<evidence type="ECO:0000313" key="3">
    <source>
        <dbReference type="Proteomes" id="UP001371456"/>
    </source>
</evidence>
<sequence>MTVVVKACGGDGSISPNDQDYEDGVCLGTMKLPKDIDLARFETLLFQPADACNNNRSETR</sequence>
<dbReference type="PANTHER" id="PTHR36352:SF1">
    <property type="entry name" value="EXPRESSED PROTEIN"/>
    <property type="match status" value="1"/>
</dbReference>
<evidence type="ECO:0000259" key="1">
    <source>
        <dbReference type="Pfam" id="PF23650"/>
    </source>
</evidence>
<dbReference type="GO" id="GO:0009535">
    <property type="term" value="C:chloroplast thylakoid membrane"/>
    <property type="evidence" value="ECO:0007669"/>
    <property type="project" value="TreeGrafter"/>
</dbReference>